<dbReference type="EMBL" id="CP017755">
    <property type="protein sequence ID" value="AOZ08373.1"/>
    <property type="molecule type" value="Genomic_DNA"/>
</dbReference>
<evidence type="ECO:0000313" key="1">
    <source>
        <dbReference type="EMBL" id="AOZ08373.1"/>
    </source>
</evidence>
<protein>
    <submittedName>
        <fullName evidence="1">Uncharacterized protein</fullName>
    </submittedName>
</protein>
<organism evidence="1 2">
    <name type="scientific">Cupriavidus malaysiensis</name>
    <dbReference type="NCBI Taxonomy" id="367825"/>
    <lineage>
        <taxon>Bacteria</taxon>
        <taxon>Pseudomonadati</taxon>
        <taxon>Pseudomonadota</taxon>
        <taxon>Betaproteobacteria</taxon>
        <taxon>Burkholderiales</taxon>
        <taxon>Burkholderiaceae</taxon>
        <taxon>Cupriavidus</taxon>
    </lineage>
</organism>
<sequence length="78" mass="8583">MYGYFFCQTAAGQFSLIPRERDWMLMLGNGVMGRYPDAQAAVDALWGGCLSSDGEVLDAGALGVPPRAQEWLFHILSR</sequence>
<reference evidence="1 2" key="1">
    <citation type="submission" date="2016-10" db="EMBL/GenBank/DDBJ databases">
        <title>Complete genome sequences of three Cupriavidus strains isolated from various Malaysian environments.</title>
        <authorList>
            <person name="Abdullah A.A.-A."/>
            <person name="Shafie N.A.H."/>
            <person name="Lau N.S."/>
        </authorList>
    </citation>
    <scope>NUCLEOTIDE SEQUENCE [LARGE SCALE GENOMIC DNA]</scope>
    <source>
        <strain evidence="1 2">USMAA1020</strain>
    </source>
</reference>
<keyword evidence="2" id="KW-1185">Reference proteome</keyword>
<evidence type="ECO:0000313" key="2">
    <source>
        <dbReference type="Proteomes" id="UP000177515"/>
    </source>
</evidence>
<name>A0ABM6F9P1_9BURK</name>
<accession>A0ABM6F9P1</accession>
<dbReference type="Proteomes" id="UP000177515">
    <property type="component" value="Chromosome 2"/>
</dbReference>
<dbReference type="RefSeq" id="WP_071017488.1">
    <property type="nucleotide sequence ID" value="NZ_CP017755.1"/>
</dbReference>
<gene>
    <name evidence="1" type="ORF">BKK80_20600</name>
</gene>
<proteinExistence type="predicted"/>